<comment type="caution">
    <text evidence="2">The sequence shown here is derived from an EMBL/GenBank/DDBJ whole genome shotgun (WGS) entry which is preliminary data.</text>
</comment>
<name>A0AAD7DFY9_MYCRO</name>
<protein>
    <submittedName>
        <fullName evidence="2">Uncharacterized protein</fullName>
    </submittedName>
</protein>
<accession>A0AAD7DFY9</accession>
<evidence type="ECO:0000313" key="2">
    <source>
        <dbReference type="EMBL" id="KAJ7690384.1"/>
    </source>
</evidence>
<dbReference type="EMBL" id="JARKIE010000065">
    <property type="protein sequence ID" value="KAJ7690384.1"/>
    <property type="molecule type" value="Genomic_DNA"/>
</dbReference>
<organism evidence="2 3">
    <name type="scientific">Mycena rosella</name>
    <name type="common">Pink bonnet</name>
    <name type="synonym">Agaricus rosellus</name>
    <dbReference type="NCBI Taxonomy" id="1033263"/>
    <lineage>
        <taxon>Eukaryota</taxon>
        <taxon>Fungi</taxon>
        <taxon>Dikarya</taxon>
        <taxon>Basidiomycota</taxon>
        <taxon>Agaricomycotina</taxon>
        <taxon>Agaricomycetes</taxon>
        <taxon>Agaricomycetidae</taxon>
        <taxon>Agaricales</taxon>
        <taxon>Marasmiineae</taxon>
        <taxon>Mycenaceae</taxon>
        <taxon>Mycena</taxon>
    </lineage>
</organism>
<gene>
    <name evidence="2" type="ORF">B0H17DRAFT_1134408</name>
</gene>
<evidence type="ECO:0000313" key="3">
    <source>
        <dbReference type="Proteomes" id="UP001221757"/>
    </source>
</evidence>
<proteinExistence type="predicted"/>
<dbReference type="Proteomes" id="UP001221757">
    <property type="component" value="Unassembled WGS sequence"/>
</dbReference>
<keyword evidence="3" id="KW-1185">Reference proteome</keyword>
<reference evidence="2" key="1">
    <citation type="submission" date="2023-03" db="EMBL/GenBank/DDBJ databases">
        <title>Massive genome expansion in bonnet fungi (Mycena s.s.) driven by repeated elements and novel gene families across ecological guilds.</title>
        <authorList>
            <consortium name="Lawrence Berkeley National Laboratory"/>
            <person name="Harder C.B."/>
            <person name="Miyauchi S."/>
            <person name="Viragh M."/>
            <person name="Kuo A."/>
            <person name="Thoen E."/>
            <person name="Andreopoulos B."/>
            <person name="Lu D."/>
            <person name="Skrede I."/>
            <person name="Drula E."/>
            <person name="Henrissat B."/>
            <person name="Morin E."/>
            <person name="Kohler A."/>
            <person name="Barry K."/>
            <person name="LaButti K."/>
            <person name="Morin E."/>
            <person name="Salamov A."/>
            <person name="Lipzen A."/>
            <person name="Mereny Z."/>
            <person name="Hegedus B."/>
            <person name="Baldrian P."/>
            <person name="Stursova M."/>
            <person name="Weitz H."/>
            <person name="Taylor A."/>
            <person name="Grigoriev I.V."/>
            <person name="Nagy L.G."/>
            <person name="Martin F."/>
            <person name="Kauserud H."/>
        </authorList>
    </citation>
    <scope>NUCLEOTIDE SEQUENCE</scope>
    <source>
        <strain evidence="2">CBHHK067</strain>
    </source>
</reference>
<sequence length="266" mass="29822">MVKSDISPVSRDKTNTAALPHPPVTARRCITVPRTAPNLQTKLMAIGCDKSAILMRDKNDKRETLMGDEIKSIKSQLKALNFHGLNQFLRMACLARQTITFQQVNNWRPPPAILPPAILQTISTSLNVSETSLVQTCWAASEDILWDHPVITPSDEDIITYNDAALENGTTYSHIYPLVRVCSNPECTNHRNTNDIMTLMGPLTHKVTLYMLQSGVLQWPLTAVQPWIGVNFIFWILPESGRHQNVIETWDLGLKPALKLDTTKSD</sequence>
<feature type="region of interest" description="Disordered" evidence="1">
    <location>
        <begin position="1"/>
        <end position="22"/>
    </location>
</feature>
<dbReference type="AlphaFoldDB" id="A0AAD7DFY9"/>
<evidence type="ECO:0000256" key="1">
    <source>
        <dbReference type="SAM" id="MobiDB-lite"/>
    </source>
</evidence>